<organism evidence="1 2">
    <name type="scientific">Ovis ammon polii x Ovis aries</name>
    <dbReference type="NCBI Taxonomy" id="2918886"/>
    <lineage>
        <taxon>Eukaryota</taxon>
        <taxon>Metazoa</taxon>
        <taxon>Chordata</taxon>
        <taxon>Craniata</taxon>
        <taxon>Vertebrata</taxon>
        <taxon>Euteleostomi</taxon>
        <taxon>Mammalia</taxon>
        <taxon>Eutheria</taxon>
        <taxon>Laurasiatheria</taxon>
        <taxon>Artiodactyla</taxon>
        <taxon>Ruminantia</taxon>
        <taxon>Pecora</taxon>
        <taxon>Bovidae</taxon>
        <taxon>Caprinae</taxon>
        <taxon>Ovis</taxon>
    </lineage>
</organism>
<reference evidence="1" key="1">
    <citation type="submission" date="2022-03" db="EMBL/GenBank/DDBJ databases">
        <title>Genomic analyses of argali, domestic sheep and their hybrids provide insights into chromosomal evolution, heterosis and genetic basis of agronomic traits.</title>
        <authorList>
            <person name="Li M."/>
        </authorList>
    </citation>
    <scope>NUCLEOTIDE SEQUENCE</scope>
    <source>
        <strain evidence="1">F1 hybrid</strain>
    </source>
</reference>
<dbReference type="Proteomes" id="UP001057279">
    <property type="component" value="Linkage Group LG16"/>
</dbReference>
<evidence type="ECO:0000313" key="1">
    <source>
        <dbReference type="EMBL" id="KAI4572002.1"/>
    </source>
</evidence>
<protein>
    <submittedName>
        <fullName evidence="1">Uncharacterized protein</fullName>
    </submittedName>
</protein>
<name>A0ACB9ULF1_9CETA</name>
<evidence type="ECO:0000313" key="2">
    <source>
        <dbReference type="Proteomes" id="UP001057279"/>
    </source>
</evidence>
<comment type="caution">
    <text evidence="1">The sequence shown here is derived from an EMBL/GenBank/DDBJ whole genome shotgun (WGS) entry which is preliminary data.</text>
</comment>
<dbReference type="EMBL" id="CM043041">
    <property type="protein sequence ID" value="KAI4572002.1"/>
    <property type="molecule type" value="Genomic_DNA"/>
</dbReference>
<proteinExistence type="predicted"/>
<gene>
    <name evidence="1" type="ORF">MJG53_014108</name>
</gene>
<sequence length="215" mass="24181">MRSSRWRPPADTKVELSGSDPIRVYEEQDARDARNLPVQIGDLYLRGSVGTVSVSGVPVIPGSLFESGLFTQQLGVQSVEPGSSRLQEQNRGPDGIWDPAMASDFSIEVHAENQGWLVSPEKQPIKFGNEHGFSVLRCKQQKSPCRHSPRPFIHTQEKEVIDFEVRCWHLLLFKTRTLAAAIHRAFQRCHPCAANEDKLLSDEKCKTVNLFVCLM</sequence>
<keyword evidence="2" id="KW-1185">Reference proteome</keyword>
<accession>A0ACB9ULF1</accession>